<evidence type="ECO:0000313" key="2">
    <source>
        <dbReference type="Proteomes" id="UP001180020"/>
    </source>
</evidence>
<gene>
    <name evidence="1" type="ORF">QJS10_CPB18g01659</name>
</gene>
<protein>
    <submittedName>
        <fullName evidence="1">Uncharacterized protein</fullName>
    </submittedName>
</protein>
<name>A0AAV9CQT0_ACOCL</name>
<accession>A0AAV9CQT0</accession>
<keyword evidence="2" id="KW-1185">Reference proteome</keyword>
<reference evidence="1" key="2">
    <citation type="submission" date="2023-06" db="EMBL/GenBank/DDBJ databases">
        <authorList>
            <person name="Ma L."/>
            <person name="Liu K.-W."/>
            <person name="Li Z."/>
            <person name="Hsiao Y.-Y."/>
            <person name="Qi Y."/>
            <person name="Fu T."/>
            <person name="Tang G."/>
            <person name="Zhang D."/>
            <person name="Sun W.-H."/>
            <person name="Liu D.-K."/>
            <person name="Li Y."/>
            <person name="Chen G.-Z."/>
            <person name="Liu X.-D."/>
            <person name="Liao X.-Y."/>
            <person name="Jiang Y.-T."/>
            <person name="Yu X."/>
            <person name="Hao Y."/>
            <person name="Huang J."/>
            <person name="Zhao X.-W."/>
            <person name="Ke S."/>
            <person name="Chen Y.-Y."/>
            <person name="Wu W.-L."/>
            <person name="Hsu J.-L."/>
            <person name="Lin Y.-F."/>
            <person name="Huang M.-D."/>
            <person name="Li C.-Y."/>
            <person name="Huang L."/>
            <person name="Wang Z.-W."/>
            <person name="Zhao X."/>
            <person name="Zhong W.-Y."/>
            <person name="Peng D.-H."/>
            <person name="Ahmad S."/>
            <person name="Lan S."/>
            <person name="Zhang J.-S."/>
            <person name="Tsai W.-C."/>
            <person name="Van De Peer Y."/>
            <person name="Liu Z.-J."/>
        </authorList>
    </citation>
    <scope>NUCLEOTIDE SEQUENCE</scope>
    <source>
        <strain evidence="1">CP</strain>
        <tissue evidence="1">Leaves</tissue>
    </source>
</reference>
<dbReference type="EMBL" id="JAUJYO010000018">
    <property type="protein sequence ID" value="KAK1291099.1"/>
    <property type="molecule type" value="Genomic_DNA"/>
</dbReference>
<dbReference type="Proteomes" id="UP001180020">
    <property type="component" value="Unassembled WGS sequence"/>
</dbReference>
<sequence length="69" mass="7897">MERFLNYDVYDSNLSRIRGLSSCNLKSLLIGITSESLTLIEDLGQYLNDHSTRRVDLPAVLNFMDKIMS</sequence>
<evidence type="ECO:0000313" key="1">
    <source>
        <dbReference type="EMBL" id="KAK1291099.1"/>
    </source>
</evidence>
<dbReference type="AlphaFoldDB" id="A0AAV9CQT0"/>
<proteinExistence type="predicted"/>
<reference evidence="1" key="1">
    <citation type="journal article" date="2023" name="Nat. Commun.">
        <title>Diploid and tetraploid genomes of Acorus and the evolution of monocots.</title>
        <authorList>
            <person name="Ma L."/>
            <person name="Liu K.W."/>
            <person name="Li Z."/>
            <person name="Hsiao Y.Y."/>
            <person name="Qi Y."/>
            <person name="Fu T."/>
            <person name="Tang G.D."/>
            <person name="Zhang D."/>
            <person name="Sun W.H."/>
            <person name="Liu D.K."/>
            <person name="Li Y."/>
            <person name="Chen G.Z."/>
            <person name="Liu X.D."/>
            <person name="Liao X.Y."/>
            <person name="Jiang Y.T."/>
            <person name="Yu X."/>
            <person name="Hao Y."/>
            <person name="Huang J."/>
            <person name="Zhao X.W."/>
            <person name="Ke S."/>
            <person name="Chen Y.Y."/>
            <person name="Wu W.L."/>
            <person name="Hsu J.L."/>
            <person name="Lin Y.F."/>
            <person name="Huang M.D."/>
            <person name="Li C.Y."/>
            <person name="Huang L."/>
            <person name="Wang Z.W."/>
            <person name="Zhao X."/>
            <person name="Zhong W.Y."/>
            <person name="Peng D.H."/>
            <person name="Ahmad S."/>
            <person name="Lan S."/>
            <person name="Zhang J.S."/>
            <person name="Tsai W.C."/>
            <person name="Van de Peer Y."/>
            <person name="Liu Z.J."/>
        </authorList>
    </citation>
    <scope>NUCLEOTIDE SEQUENCE</scope>
    <source>
        <strain evidence="1">CP</strain>
    </source>
</reference>
<comment type="caution">
    <text evidence="1">The sequence shown here is derived from an EMBL/GenBank/DDBJ whole genome shotgun (WGS) entry which is preliminary data.</text>
</comment>
<organism evidence="1 2">
    <name type="scientific">Acorus calamus</name>
    <name type="common">Sweet flag</name>
    <dbReference type="NCBI Taxonomy" id="4465"/>
    <lineage>
        <taxon>Eukaryota</taxon>
        <taxon>Viridiplantae</taxon>
        <taxon>Streptophyta</taxon>
        <taxon>Embryophyta</taxon>
        <taxon>Tracheophyta</taxon>
        <taxon>Spermatophyta</taxon>
        <taxon>Magnoliopsida</taxon>
        <taxon>Liliopsida</taxon>
        <taxon>Acoraceae</taxon>
        <taxon>Acorus</taxon>
    </lineage>
</organism>